<keyword evidence="1" id="KW-1185">Reference proteome</keyword>
<evidence type="ECO:0000313" key="2">
    <source>
        <dbReference type="RefSeq" id="XP_003740779.1"/>
    </source>
</evidence>
<accession>A0AAJ6VWZ7</accession>
<organism evidence="1 2">
    <name type="scientific">Galendromus occidentalis</name>
    <name type="common">western predatory mite</name>
    <dbReference type="NCBI Taxonomy" id="34638"/>
    <lineage>
        <taxon>Eukaryota</taxon>
        <taxon>Metazoa</taxon>
        <taxon>Ecdysozoa</taxon>
        <taxon>Arthropoda</taxon>
        <taxon>Chelicerata</taxon>
        <taxon>Arachnida</taxon>
        <taxon>Acari</taxon>
        <taxon>Parasitiformes</taxon>
        <taxon>Mesostigmata</taxon>
        <taxon>Gamasina</taxon>
        <taxon>Phytoseioidea</taxon>
        <taxon>Phytoseiidae</taxon>
        <taxon>Typhlodrominae</taxon>
        <taxon>Galendromus</taxon>
    </lineage>
</organism>
<name>A0AAJ6VWZ7_9ACAR</name>
<dbReference type="RefSeq" id="XP_003740779.1">
    <property type="nucleotide sequence ID" value="XM_003740731.2"/>
</dbReference>
<sequence>MKTVPLQKMLEQSTTILMQAGDRLACIRAQLGAAESRMDEELVLEADQSIRGFESVLQKANDQFRDLATELERYSLRDEDIERLFEEVDSLCTIYKAKMLELTLVSDQLRSHYRRMRRSKTI</sequence>
<reference evidence="2" key="1">
    <citation type="submission" date="2025-08" db="UniProtKB">
        <authorList>
            <consortium name="RefSeq"/>
        </authorList>
    </citation>
    <scope>IDENTIFICATION</scope>
</reference>
<dbReference type="AlphaFoldDB" id="A0AAJ6VWZ7"/>
<dbReference type="KEGG" id="goe:100904987"/>
<dbReference type="GeneID" id="100904987"/>
<protein>
    <submittedName>
        <fullName evidence="2">Uncharacterized protein LOC100904987</fullName>
    </submittedName>
</protein>
<gene>
    <name evidence="2" type="primary">LOC100904987</name>
</gene>
<proteinExistence type="predicted"/>
<dbReference type="Proteomes" id="UP000694867">
    <property type="component" value="Unplaced"/>
</dbReference>
<evidence type="ECO:0000313" key="1">
    <source>
        <dbReference type="Proteomes" id="UP000694867"/>
    </source>
</evidence>